<dbReference type="PANTHER" id="PTHR46328">
    <property type="entry name" value="FAR-RED IMPAIRED RESPONSIVE (FAR1) FAMILY PROTEIN-RELATED"/>
    <property type="match status" value="1"/>
</dbReference>
<feature type="region of interest" description="Disordered" evidence="1">
    <location>
        <begin position="15"/>
        <end position="61"/>
    </location>
</feature>
<dbReference type="EMBL" id="JACGWK010000002">
    <property type="protein sequence ID" value="KAL0370986.1"/>
    <property type="molecule type" value="Genomic_DNA"/>
</dbReference>
<comment type="caution">
    <text evidence="2">The sequence shown here is derived from an EMBL/GenBank/DDBJ whole genome shotgun (WGS) entry which is preliminary data.</text>
</comment>
<evidence type="ECO:0000256" key="1">
    <source>
        <dbReference type="SAM" id="MobiDB-lite"/>
    </source>
</evidence>
<feature type="region of interest" description="Disordered" evidence="1">
    <location>
        <begin position="80"/>
        <end position="100"/>
    </location>
</feature>
<proteinExistence type="predicted"/>
<name>A0AAW2QSQ7_9LAMI</name>
<organism evidence="2">
    <name type="scientific">Sesamum angustifolium</name>
    <dbReference type="NCBI Taxonomy" id="2727405"/>
    <lineage>
        <taxon>Eukaryota</taxon>
        <taxon>Viridiplantae</taxon>
        <taxon>Streptophyta</taxon>
        <taxon>Embryophyta</taxon>
        <taxon>Tracheophyta</taxon>
        <taxon>Spermatophyta</taxon>
        <taxon>Magnoliopsida</taxon>
        <taxon>eudicotyledons</taxon>
        <taxon>Gunneridae</taxon>
        <taxon>Pentapetalae</taxon>
        <taxon>asterids</taxon>
        <taxon>lamiids</taxon>
        <taxon>Lamiales</taxon>
        <taxon>Pedaliaceae</taxon>
        <taxon>Sesamum</taxon>
    </lineage>
</organism>
<reference evidence="2" key="1">
    <citation type="submission" date="2020-06" db="EMBL/GenBank/DDBJ databases">
        <authorList>
            <person name="Li T."/>
            <person name="Hu X."/>
            <person name="Zhang T."/>
            <person name="Song X."/>
            <person name="Zhang H."/>
            <person name="Dai N."/>
            <person name="Sheng W."/>
            <person name="Hou X."/>
            <person name="Wei L."/>
        </authorList>
    </citation>
    <scope>NUCLEOTIDE SEQUENCE</scope>
    <source>
        <strain evidence="2">G01</strain>
        <tissue evidence="2">Leaf</tissue>
    </source>
</reference>
<feature type="compositionally biased region" description="Polar residues" evidence="1">
    <location>
        <begin position="36"/>
        <end position="55"/>
    </location>
</feature>
<dbReference type="AlphaFoldDB" id="A0AAW2QSQ7"/>
<protein>
    <submittedName>
        <fullName evidence="2">Protein FAR1-RELATED SEQUENCE 5</fullName>
    </submittedName>
</protein>
<reference evidence="2" key="2">
    <citation type="journal article" date="2024" name="Plant">
        <title>Genomic evolution and insights into agronomic trait innovations of Sesamum species.</title>
        <authorList>
            <person name="Miao H."/>
            <person name="Wang L."/>
            <person name="Qu L."/>
            <person name="Liu H."/>
            <person name="Sun Y."/>
            <person name="Le M."/>
            <person name="Wang Q."/>
            <person name="Wei S."/>
            <person name="Zheng Y."/>
            <person name="Lin W."/>
            <person name="Duan Y."/>
            <person name="Cao H."/>
            <person name="Xiong S."/>
            <person name="Wang X."/>
            <person name="Wei L."/>
            <person name="Li C."/>
            <person name="Ma Q."/>
            <person name="Ju M."/>
            <person name="Zhao R."/>
            <person name="Li G."/>
            <person name="Mu C."/>
            <person name="Tian Q."/>
            <person name="Mei H."/>
            <person name="Zhang T."/>
            <person name="Gao T."/>
            <person name="Zhang H."/>
        </authorList>
    </citation>
    <scope>NUCLEOTIDE SEQUENCE</scope>
    <source>
        <strain evidence="2">G01</strain>
    </source>
</reference>
<accession>A0AAW2QSQ7</accession>
<sequence>MASVHKRHWEYMGHPLTHTLSAPSPEPPKRRRLTPRSVSTGSCRNPRKSNFTSLDVHSERSGCGTDVELIGVDEGNMGLCGGITDDGDDDSNDGGEMNAYGHSLAQDEERIVHEPHVGMEFDSEDSAKMFYEDYARGRGFGTHVGHFNRSKPAGRATSREFLCSGDGLKKKTW</sequence>
<gene>
    <name evidence="2" type="ORF">Sangu_0416700</name>
</gene>
<evidence type="ECO:0000313" key="2">
    <source>
        <dbReference type="EMBL" id="KAL0370986.1"/>
    </source>
</evidence>